<accession>A0A9N9J3I6</accession>
<feature type="non-terminal residue" evidence="2">
    <location>
        <position position="218"/>
    </location>
</feature>
<evidence type="ECO:0000256" key="1">
    <source>
        <dbReference type="SAM" id="MobiDB-lite"/>
    </source>
</evidence>
<dbReference type="OrthoDB" id="2442646at2759"/>
<feature type="region of interest" description="Disordered" evidence="1">
    <location>
        <begin position="60"/>
        <end position="79"/>
    </location>
</feature>
<sequence>PNLPPVQASINPPFSPPPSVLNDASENQQQETLQALLALAAKELEEAELEEETLEQLMEEEANKEEKMDNAPEIVKKKAPSKRKVKANISISSEKKSTALYCDAQVLGATIPLIVNSGSLESIKVERPSMVNMINVYGESMRALGEISNFLFNIGGIEIPIDVVITDTSLRNDPYLEELTLPVEFKKITYDPLGNNCPTEEKEFEEELEDSDKEYKEE</sequence>
<dbReference type="AlphaFoldDB" id="A0A9N9J3I6"/>
<name>A0A9N9J3I6_9GLOM</name>
<evidence type="ECO:0000313" key="2">
    <source>
        <dbReference type="EMBL" id="CAG8764060.1"/>
    </source>
</evidence>
<organism evidence="2 3">
    <name type="scientific">Racocetra fulgida</name>
    <dbReference type="NCBI Taxonomy" id="60492"/>
    <lineage>
        <taxon>Eukaryota</taxon>
        <taxon>Fungi</taxon>
        <taxon>Fungi incertae sedis</taxon>
        <taxon>Mucoromycota</taxon>
        <taxon>Glomeromycotina</taxon>
        <taxon>Glomeromycetes</taxon>
        <taxon>Diversisporales</taxon>
        <taxon>Gigasporaceae</taxon>
        <taxon>Racocetra</taxon>
    </lineage>
</organism>
<dbReference type="EMBL" id="CAJVPZ010042606">
    <property type="protein sequence ID" value="CAG8764060.1"/>
    <property type="molecule type" value="Genomic_DNA"/>
</dbReference>
<evidence type="ECO:0000313" key="3">
    <source>
        <dbReference type="Proteomes" id="UP000789396"/>
    </source>
</evidence>
<feature type="non-terminal residue" evidence="2">
    <location>
        <position position="1"/>
    </location>
</feature>
<reference evidence="2" key="1">
    <citation type="submission" date="2021-06" db="EMBL/GenBank/DDBJ databases">
        <authorList>
            <person name="Kallberg Y."/>
            <person name="Tangrot J."/>
            <person name="Rosling A."/>
        </authorList>
    </citation>
    <scope>NUCLEOTIDE SEQUENCE</scope>
    <source>
        <strain evidence="2">IN212</strain>
    </source>
</reference>
<feature type="region of interest" description="Disordered" evidence="1">
    <location>
        <begin position="1"/>
        <end position="28"/>
    </location>
</feature>
<proteinExistence type="predicted"/>
<feature type="compositionally biased region" description="Acidic residues" evidence="1">
    <location>
        <begin position="202"/>
        <end position="212"/>
    </location>
</feature>
<feature type="region of interest" description="Disordered" evidence="1">
    <location>
        <begin position="194"/>
        <end position="218"/>
    </location>
</feature>
<protein>
    <submittedName>
        <fullName evidence="2">10943_t:CDS:1</fullName>
    </submittedName>
</protein>
<keyword evidence="3" id="KW-1185">Reference proteome</keyword>
<gene>
    <name evidence="2" type="ORF">RFULGI_LOCUS14537</name>
</gene>
<dbReference type="Proteomes" id="UP000789396">
    <property type="component" value="Unassembled WGS sequence"/>
</dbReference>
<feature type="compositionally biased region" description="Basic and acidic residues" evidence="1">
    <location>
        <begin position="64"/>
        <end position="76"/>
    </location>
</feature>
<comment type="caution">
    <text evidence="2">The sequence shown here is derived from an EMBL/GenBank/DDBJ whole genome shotgun (WGS) entry which is preliminary data.</text>
</comment>